<dbReference type="AlphaFoldDB" id="A0A1C3JPI5"/>
<sequence>MKKIETPYYKYAGLTLALTFSALASATESGSPSTSLGVYDFGAGFLPPATENGSFASRAAFYSADKVVNADGDSTPGQDFNLDVFSISAVYLNMTDKELFGGRYGYSLIVPFLQMDGGVSVSVPGVGTVFEDSAKLFKLGDIQAVPLILGWNLAPNFAVNTQFAVQAPTGDYDKNRFISPGINHWVFTPSTGFSYISQSGFEVSSNFQLDISTRNDDTDYKNGLEFRHEFAVGQHVNEWTVGLGGYYYRQLTDDKTGSNYTGQPIVDGNKLEVLAVGPAISYFSPGMPSVWLHAYKEFDAKNRAEGYNLAVRVAHSF</sequence>
<dbReference type="EMBL" id="FLRB01000007">
    <property type="protein sequence ID" value="SBT20658.1"/>
    <property type="molecule type" value="Genomic_DNA"/>
</dbReference>
<name>A0A1C3JPI5_9GAMM</name>
<dbReference type="Pfam" id="PF13557">
    <property type="entry name" value="Phenol_MetA_deg"/>
    <property type="match status" value="1"/>
</dbReference>
<reference evidence="3 4" key="2">
    <citation type="submission" date="2016-06" db="EMBL/GenBank/DDBJ databases">
        <authorList>
            <person name="Rodrigo-Torres L."/>
            <person name="Arahal D.R."/>
        </authorList>
    </citation>
    <scope>NUCLEOTIDE SEQUENCE [LARGE SCALE GENOMIC DNA]</scope>
    <source>
        <strain evidence="3 4">CECT 5116</strain>
    </source>
</reference>
<accession>A0A1C3JPI5</accession>
<dbReference type="Proteomes" id="UP000092871">
    <property type="component" value="Unassembled WGS sequence"/>
</dbReference>
<evidence type="ECO:0000313" key="2">
    <source>
        <dbReference type="EMBL" id="SBT17035.1"/>
    </source>
</evidence>
<feature type="signal peptide" evidence="1">
    <location>
        <begin position="1"/>
        <end position="26"/>
    </location>
</feature>
<dbReference type="OrthoDB" id="8639774at2"/>
<dbReference type="RefSeq" id="WP_067033226.1">
    <property type="nucleotide sequence ID" value="NZ_FLRA01000006.1"/>
</dbReference>
<evidence type="ECO:0008006" key="6">
    <source>
        <dbReference type="Google" id="ProtNLM"/>
    </source>
</evidence>
<proteinExistence type="predicted"/>
<evidence type="ECO:0000313" key="5">
    <source>
        <dbReference type="Proteomes" id="UP000092871"/>
    </source>
</evidence>
<evidence type="ECO:0000256" key="1">
    <source>
        <dbReference type="SAM" id="SignalP"/>
    </source>
</evidence>
<dbReference type="EMBL" id="FLRA01000006">
    <property type="protein sequence ID" value="SBT17035.1"/>
    <property type="molecule type" value="Genomic_DNA"/>
</dbReference>
<reference evidence="2 5" key="1">
    <citation type="submission" date="2016-06" db="EMBL/GenBank/DDBJ databases">
        <authorList>
            <person name="Kjaerup R.B."/>
            <person name="Dalgaard T.S."/>
            <person name="Juul-Madsen H.R."/>
        </authorList>
    </citation>
    <scope>NUCLEOTIDE SEQUENCE [LARGE SCALE GENOMIC DNA]</scope>
    <source>
        <strain evidence="2 5">CECT 5115</strain>
    </source>
</reference>
<organism evidence="2 5">
    <name type="scientific">Marinomonas gallaica</name>
    <dbReference type="NCBI Taxonomy" id="1806667"/>
    <lineage>
        <taxon>Bacteria</taxon>
        <taxon>Pseudomonadati</taxon>
        <taxon>Pseudomonadota</taxon>
        <taxon>Gammaproteobacteria</taxon>
        <taxon>Oceanospirillales</taxon>
        <taxon>Oceanospirillaceae</taxon>
        <taxon>Marinomonas</taxon>
    </lineage>
</organism>
<protein>
    <recommendedName>
        <fullName evidence="6">MetA-pathway of phenol degradation</fullName>
    </recommendedName>
</protein>
<dbReference type="InterPro" id="IPR025737">
    <property type="entry name" value="FApF"/>
</dbReference>
<dbReference type="Proteomes" id="UP000092840">
    <property type="component" value="Unassembled WGS sequence"/>
</dbReference>
<keyword evidence="4" id="KW-1185">Reference proteome</keyword>
<gene>
    <name evidence="2" type="ORF">MGA5115_01123</name>
    <name evidence="3" type="ORF">MGA5116_01245</name>
</gene>
<evidence type="ECO:0000313" key="3">
    <source>
        <dbReference type="EMBL" id="SBT20658.1"/>
    </source>
</evidence>
<feature type="chain" id="PRO_5008676926" description="MetA-pathway of phenol degradation" evidence="1">
    <location>
        <begin position="27"/>
        <end position="317"/>
    </location>
</feature>
<keyword evidence="1" id="KW-0732">Signal</keyword>
<evidence type="ECO:0000313" key="4">
    <source>
        <dbReference type="Proteomes" id="UP000092840"/>
    </source>
</evidence>